<evidence type="ECO:0000256" key="6">
    <source>
        <dbReference type="ARBA" id="ARBA00022840"/>
    </source>
</evidence>
<feature type="compositionally biased region" description="Basic and acidic residues" evidence="8">
    <location>
        <begin position="529"/>
        <end position="545"/>
    </location>
</feature>
<dbReference type="InterPro" id="IPR011709">
    <property type="entry name" value="DEAD-box_helicase_OB_fold"/>
</dbReference>
<dbReference type="CDD" id="cd18791">
    <property type="entry name" value="SF2_C_RHA"/>
    <property type="match status" value="1"/>
</dbReference>
<evidence type="ECO:0000256" key="5">
    <source>
        <dbReference type="ARBA" id="ARBA00022806"/>
    </source>
</evidence>
<feature type="region of interest" description="Disordered" evidence="8">
    <location>
        <begin position="521"/>
        <end position="547"/>
    </location>
</feature>
<dbReference type="Pfam" id="PF23362">
    <property type="entry name" value="DHX37_C"/>
    <property type="match status" value="1"/>
</dbReference>
<dbReference type="InterPro" id="IPR014001">
    <property type="entry name" value="Helicase_ATP-bd"/>
</dbReference>
<evidence type="ECO:0000256" key="2">
    <source>
        <dbReference type="ARBA" id="ARBA00012552"/>
    </source>
</evidence>
<dbReference type="InterPro" id="IPR001650">
    <property type="entry name" value="Helicase_C-like"/>
</dbReference>
<dbReference type="GO" id="GO:0016787">
    <property type="term" value="F:hydrolase activity"/>
    <property type="evidence" value="ECO:0007669"/>
    <property type="project" value="UniProtKB-KW"/>
</dbReference>
<dbReference type="SMART" id="SM00487">
    <property type="entry name" value="DEXDc"/>
    <property type="match status" value="1"/>
</dbReference>
<dbReference type="CDD" id="cd17982">
    <property type="entry name" value="DEXHc_DHX37"/>
    <property type="match status" value="1"/>
</dbReference>
<dbReference type="EC" id="3.6.4.13" evidence="2"/>
<dbReference type="PROSITE" id="PS00690">
    <property type="entry name" value="DEAH_ATP_HELICASE"/>
    <property type="match status" value="1"/>
</dbReference>
<dbReference type="Pfam" id="PF07717">
    <property type="entry name" value="OB_NTP_bind"/>
    <property type="match status" value="1"/>
</dbReference>
<feature type="domain" description="Helicase C-terminal" evidence="10">
    <location>
        <begin position="571"/>
        <end position="763"/>
    </location>
</feature>
<dbReference type="SMART" id="SM00847">
    <property type="entry name" value="HA2"/>
    <property type="match status" value="1"/>
</dbReference>
<accession>A0A182P3Y0</accession>
<comment type="catalytic activity">
    <reaction evidence="7">
        <text>ATP + H2O = ADP + phosphate + H(+)</text>
        <dbReference type="Rhea" id="RHEA:13065"/>
        <dbReference type="ChEBI" id="CHEBI:15377"/>
        <dbReference type="ChEBI" id="CHEBI:15378"/>
        <dbReference type="ChEBI" id="CHEBI:30616"/>
        <dbReference type="ChEBI" id="CHEBI:43474"/>
        <dbReference type="ChEBI" id="CHEBI:456216"/>
        <dbReference type="EC" id="3.6.4.13"/>
    </reaction>
</comment>
<evidence type="ECO:0000259" key="10">
    <source>
        <dbReference type="PROSITE" id="PS51194"/>
    </source>
</evidence>
<keyword evidence="5" id="KW-0347">Helicase</keyword>
<protein>
    <recommendedName>
        <fullName evidence="2">RNA helicase</fullName>
        <ecNumber evidence="2">3.6.4.13</ecNumber>
    </recommendedName>
</protein>
<name>A0A182P3Y0_9DIPT</name>
<comment type="similarity">
    <text evidence="1">Belongs to the DEAD box helicase family. DEAH subfamily.</text>
</comment>
<organism evidence="11 12">
    <name type="scientific">Anopheles epiroticus</name>
    <dbReference type="NCBI Taxonomy" id="199890"/>
    <lineage>
        <taxon>Eukaryota</taxon>
        <taxon>Metazoa</taxon>
        <taxon>Ecdysozoa</taxon>
        <taxon>Arthropoda</taxon>
        <taxon>Hexapoda</taxon>
        <taxon>Insecta</taxon>
        <taxon>Pterygota</taxon>
        <taxon>Neoptera</taxon>
        <taxon>Endopterygota</taxon>
        <taxon>Diptera</taxon>
        <taxon>Nematocera</taxon>
        <taxon>Culicoidea</taxon>
        <taxon>Culicidae</taxon>
        <taxon>Anophelinae</taxon>
        <taxon>Anopheles</taxon>
    </lineage>
</organism>
<dbReference type="PROSITE" id="PS51194">
    <property type="entry name" value="HELICASE_CTER"/>
    <property type="match status" value="1"/>
</dbReference>
<dbReference type="Pfam" id="PF04408">
    <property type="entry name" value="WHD_HA2"/>
    <property type="match status" value="1"/>
</dbReference>
<evidence type="ECO:0000256" key="7">
    <source>
        <dbReference type="ARBA" id="ARBA00047984"/>
    </source>
</evidence>
<feature type="region of interest" description="Disordered" evidence="8">
    <location>
        <begin position="162"/>
        <end position="237"/>
    </location>
</feature>
<dbReference type="SMART" id="SM00490">
    <property type="entry name" value="HELICc"/>
    <property type="match status" value="1"/>
</dbReference>
<keyword evidence="12" id="KW-1185">Reference proteome</keyword>
<dbReference type="PROSITE" id="PS51192">
    <property type="entry name" value="HELICASE_ATP_BIND_1"/>
    <property type="match status" value="1"/>
</dbReference>
<evidence type="ECO:0000256" key="8">
    <source>
        <dbReference type="SAM" id="MobiDB-lite"/>
    </source>
</evidence>
<dbReference type="InterPro" id="IPR027417">
    <property type="entry name" value="P-loop_NTPase"/>
</dbReference>
<dbReference type="Gene3D" id="1.20.120.1080">
    <property type="match status" value="1"/>
</dbReference>
<dbReference type="GO" id="GO:0005730">
    <property type="term" value="C:nucleolus"/>
    <property type="evidence" value="ECO:0007669"/>
    <property type="project" value="TreeGrafter"/>
</dbReference>
<evidence type="ECO:0000259" key="9">
    <source>
        <dbReference type="PROSITE" id="PS51192"/>
    </source>
</evidence>
<dbReference type="FunFam" id="1.20.120.1080:FF:000042">
    <property type="entry name" value="probable ATP-dependent RNA helicase kurz"/>
    <property type="match status" value="1"/>
</dbReference>
<dbReference type="InterPro" id="IPR056371">
    <property type="entry name" value="DHX37-like_C"/>
</dbReference>
<dbReference type="EnsemblMetazoa" id="AEPI001616-RA">
    <property type="protein sequence ID" value="AEPI001616-PA"/>
    <property type="gene ID" value="AEPI001616"/>
</dbReference>
<sequence length="1222" mass="137786">MGKRRFNEKGRQKVETIIDDSETKKIKLDFAPSDEYGGQDDANALVLPSKKRDTKVKKDRTVVTKILSKKQRKRLEKIVDQKKKKENRSTLIASLVAVQASQEELSGFRKLSDVQTKGLKQHFKEQKYGVTLVEKPAKQKGDSATKIKSLVGSRRKRLALLRQADPAAGEVNEDEYDPNVVGLNDPSSSSSEEESDVPSEKEDVKSEPENEEESMKVDVKEEIDPMDEQPHPPVPNEMEKALSSIKDEEKAVPVDRKPATYIHVERDPKIQAARLKLPILGEEQVIMETISENKITILAGETGSGKTTQIPQFLYEAGYGERGLIGITEPRRVAAVSMSKRVAMEMNLSTDVVSYLIRYEGNVTDRTKIKFMTDGVLLKEIEVDFLLSKYSCIILDEAHERSVYTDILMGLLSRIVRLREKRGNSPLRVIIMSATLRVQDFTENKKLFLETPPVINIDSRQFPVTVHFNKVTPDDYLREAFLKTVKIHTKLPEGGILVFLTGQKEVNTMVRKLRKMFPLRAGMGQSRETNADEKKDKEAEDHVKDEDDEFDNVFRGKIAHKPPKAKTNKKQKRDRMPVLPQINLDAYDLPHVDDAEGDLAEEYDTDSDLESDEDDLNAETLFTSVSQLRKSQPLWVLPLYSMLSPEKQQKIFQPPPEGTRLCVVATNVAETSLTIPDIKYVVDTGRQKTKLYDKTTGVTAFVVTYTSKASANQRAGRAGRVAPGHCYRLYSSAVYNDEFVEFAPPEVQQKPVDGLMLQMKCMGIDKVINFPFPSPPDPVQLLSAEQRLLQLGALEQIIVRAPEGSRKVQKNQTLTRVTELGRTMAAFPVAPRFGKMLALSHQHALLPYVICLVAALSVQEVLEEVSLSEEGDNTESGKRWRQKRKVWAGTGESLLLGDPMILLKAVGAAEHANSKGLLEAFCEENGIRLKAIREIRKLRIQLTNEVNANLLGMNLSVDPDMPPPTATQIRLLRQLLLIGNADQIARKVPDCEIKLKTDARRLKHAYNLPMIDEPVFLHASSVLRREHPEWVCYQEAYEAIVPAGEATGEEGNDKTKMFLRGITAIEADWLPRFVPNVCNIIDVLEEPIPPSYNAESDTIECHVKATIGKTSWELPSSVVEMPKNVLRCKYLLKFILEGVIFKRLKPFRKSLLSSPESVLKQYSTAVPRIDVALKSMLANEVFNAQRFHELWRADPNFFYNEYSDFLPVSCHEDVGKLWPPSD</sequence>
<evidence type="ECO:0000256" key="1">
    <source>
        <dbReference type="ARBA" id="ARBA00008792"/>
    </source>
</evidence>
<dbReference type="Pfam" id="PF00270">
    <property type="entry name" value="DEAD"/>
    <property type="match status" value="1"/>
</dbReference>
<evidence type="ECO:0000313" key="12">
    <source>
        <dbReference type="Proteomes" id="UP000075885"/>
    </source>
</evidence>
<dbReference type="GO" id="GO:0000462">
    <property type="term" value="P:maturation of SSU-rRNA from tricistronic rRNA transcript (SSU-rRNA, 5.8S rRNA, LSU-rRNA)"/>
    <property type="evidence" value="ECO:0007669"/>
    <property type="project" value="TreeGrafter"/>
</dbReference>
<dbReference type="Pfam" id="PF00271">
    <property type="entry name" value="Helicase_C"/>
    <property type="match status" value="1"/>
</dbReference>
<dbReference type="PANTHER" id="PTHR18934">
    <property type="entry name" value="ATP-DEPENDENT RNA HELICASE"/>
    <property type="match status" value="1"/>
</dbReference>
<dbReference type="GO" id="GO:0005524">
    <property type="term" value="F:ATP binding"/>
    <property type="evidence" value="ECO:0007669"/>
    <property type="project" value="UniProtKB-KW"/>
</dbReference>
<dbReference type="InterPro" id="IPR002464">
    <property type="entry name" value="DNA/RNA_helicase_DEAH_CS"/>
</dbReference>
<dbReference type="Pfam" id="PF21010">
    <property type="entry name" value="HA2_C"/>
    <property type="match status" value="1"/>
</dbReference>
<dbReference type="PANTHER" id="PTHR18934:SF99">
    <property type="entry name" value="ATP-DEPENDENT RNA HELICASE DHX37-RELATED"/>
    <property type="match status" value="1"/>
</dbReference>
<dbReference type="InterPro" id="IPR011545">
    <property type="entry name" value="DEAD/DEAH_box_helicase_dom"/>
</dbReference>
<dbReference type="GO" id="GO:0003723">
    <property type="term" value="F:RNA binding"/>
    <property type="evidence" value="ECO:0007669"/>
    <property type="project" value="TreeGrafter"/>
</dbReference>
<dbReference type="STRING" id="199890.A0A182P3Y0"/>
<feature type="domain" description="Helicase ATP-binding" evidence="9">
    <location>
        <begin position="287"/>
        <end position="454"/>
    </location>
</feature>
<dbReference type="InterPro" id="IPR048333">
    <property type="entry name" value="HA2_WH"/>
</dbReference>
<evidence type="ECO:0000256" key="3">
    <source>
        <dbReference type="ARBA" id="ARBA00022741"/>
    </source>
</evidence>
<dbReference type="FunFam" id="3.40.50.300:FF:000637">
    <property type="entry name" value="ATP-dependent RNA helicase DHX37/DHR1"/>
    <property type="match status" value="1"/>
</dbReference>
<proteinExistence type="inferred from homology"/>
<dbReference type="SUPFAM" id="SSF52540">
    <property type="entry name" value="P-loop containing nucleoside triphosphate hydrolases"/>
    <property type="match status" value="1"/>
</dbReference>
<dbReference type="AlphaFoldDB" id="A0A182P3Y0"/>
<keyword evidence="3" id="KW-0547">Nucleotide-binding</keyword>
<reference evidence="12" key="1">
    <citation type="submission" date="2013-03" db="EMBL/GenBank/DDBJ databases">
        <title>The Genome Sequence of Anopheles epiroticus epiroticus2.</title>
        <authorList>
            <consortium name="The Broad Institute Genomics Platform"/>
            <person name="Neafsey D.E."/>
            <person name="Howell P."/>
            <person name="Walker B."/>
            <person name="Young S.K."/>
            <person name="Zeng Q."/>
            <person name="Gargeya S."/>
            <person name="Fitzgerald M."/>
            <person name="Haas B."/>
            <person name="Abouelleil A."/>
            <person name="Allen A.W."/>
            <person name="Alvarado L."/>
            <person name="Arachchi H.M."/>
            <person name="Berlin A.M."/>
            <person name="Chapman S.B."/>
            <person name="Gainer-Dewar J."/>
            <person name="Goldberg J."/>
            <person name="Griggs A."/>
            <person name="Gujja S."/>
            <person name="Hansen M."/>
            <person name="Howarth C."/>
            <person name="Imamovic A."/>
            <person name="Ireland A."/>
            <person name="Larimer J."/>
            <person name="McCowan C."/>
            <person name="Murphy C."/>
            <person name="Pearson M."/>
            <person name="Poon T.W."/>
            <person name="Priest M."/>
            <person name="Roberts A."/>
            <person name="Saif S."/>
            <person name="Shea T."/>
            <person name="Sisk P."/>
            <person name="Sykes S."/>
            <person name="Wortman J."/>
            <person name="Nusbaum C."/>
            <person name="Birren B."/>
        </authorList>
    </citation>
    <scope>NUCLEOTIDE SEQUENCE [LARGE SCALE GENOMIC DNA]</scope>
    <source>
        <strain evidence="12">Epiroticus2</strain>
    </source>
</reference>
<evidence type="ECO:0000313" key="11">
    <source>
        <dbReference type="EnsemblMetazoa" id="AEPI001616-PA"/>
    </source>
</evidence>
<keyword evidence="6" id="KW-0067">ATP-binding</keyword>
<dbReference type="Gene3D" id="3.40.50.300">
    <property type="entry name" value="P-loop containing nucleotide triphosphate hydrolases"/>
    <property type="match status" value="3"/>
</dbReference>
<dbReference type="InterPro" id="IPR007502">
    <property type="entry name" value="Helicase-assoc_dom"/>
</dbReference>
<dbReference type="GO" id="GO:0003724">
    <property type="term" value="F:RNA helicase activity"/>
    <property type="evidence" value="ECO:0007669"/>
    <property type="project" value="UniProtKB-EC"/>
</dbReference>
<evidence type="ECO:0000256" key="4">
    <source>
        <dbReference type="ARBA" id="ARBA00022801"/>
    </source>
</evidence>
<keyword evidence="4" id="KW-0378">Hydrolase</keyword>
<reference evidence="11" key="2">
    <citation type="submission" date="2020-05" db="UniProtKB">
        <authorList>
            <consortium name="EnsemblMetazoa"/>
        </authorList>
    </citation>
    <scope>IDENTIFICATION</scope>
    <source>
        <strain evidence="11">Epiroticus2</strain>
    </source>
</reference>
<feature type="compositionally biased region" description="Basic and acidic residues" evidence="8">
    <location>
        <begin position="198"/>
        <end position="223"/>
    </location>
</feature>
<dbReference type="VEuPathDB" id="VectorBase:AEPI001616"/>
<dbReference type="Proteomes" id="UP000075885">
    <property type="component" value="Unassembled WGS sequence"/>
</dbReference>